<sequence length="109" mass="12214">MAMSLAKATNLYDAVKGGRRRTQKCQLYETVSTQTKKHGRTNRDGIIANIKANVNANVKDQGDDSLRFKNGTKIYKIFGPHEHIGKVVNYNTNKQGIIIPTHQKRTSSN</sequence>
<dbReference type="AlphaFoldDB" id="A0A7S2RCF2"/>
<accession>A0A7S2RCF2</accession>
<organism evidence="1">
    <name type="scientific">Eucampia antarctica</name>
    <dbReference type="NCBI Taxonomy" id="49252"/>
    <lineage>
        <taxon>Eukaryota</taxon>
        <taxon>Sar</taxon>
        <taxon>Stramenopiles</taxon>
        <taxon>Ochrophyta</taxon>
        <taxon>Bacillariophyta</taxon>
        <taxon>Mediophyceae</taxon>
        <taxon>Biddulphiophycidae</taxon>
        <taxon>Hemiaulales</taxon>
        <taxon>Hemiaulaceae</taxon>
        <taxon>Eucampia</taxon>
    </lineage>
</organism>
<proteinExistence type="predicted"/>
<evidence type="ECO:0000313" key="1">
    <source>
        <dbReference type="EMBL" id="CAD9665885.1"/>
    </source>
</evidence>
<name>A0A7S2RCF2_9STRA</name>
<reference evidence="1" key="1">
    <citation type="submission" date="2021-01" db="EMBL/GenBank/DDBJ databases">
        <authorList>
            <person name="Corre E."/>
            <person name="Pelletier E."/>
            <person name="Niang G."/>
            <person name="Scheremetjew M."/>
            <person name="Finn R."/>
            <person name="Kale V."/>
            <person name="Holt S."/>
            <person name="Cochrane G."/>
            <person name="Meng A."/>
            <person name="Brown T."/>
            <person name="Cohen L."/>
        </authorList>
    </citation>
    <scope>NUCLEOTIDE SEQUENCE</scope>
    <source>
        <strain evidence="1">CCMP1452</strain>
    </source>
</reference>
<dbReference type="EMBL" id="HBHI01010843">
    <property type="protein sequence ID" value="CAD9665885.1"/>
    <property type="molecule type" value="Transcribed_RNA"/>
</dbReference>
<protein>
    <submittedName>
        <fullName evidence="1">Uncharacterized protein</fullName>
    </submittedName>
</protein>
<gene>
    <name evidence="1" type="ORF">EANT1437_LOCUS5544</name>
</gene>